<dbReference type="InterPro" id="IPR016169">
    <property type="entry name" value="FAD-bd_PCMH_sub2"/>
</dbReference>
<evidence type="ECO:0000313" key="5">
    <source>
        <dbReference type="EMBL" id="CAB4367506.1"/>
    </source>
</evidence>
<evidence type="ECO:0000256" key="2">
    <source>
        <dbReference type="ARBA" id="ARBA00022827"/>
    </source>
</evidence>
<dbReference type="InterPro" id="IPR016166">
    <property type="entry name" value="FAD-bd_PCMH"/>
</dbReference>
<dbReference type="EMBL" id="CAFBQH010000081">
    <property type="protein sequence ID" value="CAB5054019.1"/>
    <property type="molecule type" value="Genomic_DNA"/>
</dbReference>
<keyword evidence="1" id="KW-0285">Flavoprotein</keyword>
<protein>
    <submittedName>
        <fullName evidence="5">Unannotated protein</fullName>
    </submittedName>
</protein>
<dbReference type="PANTHER" id="PTHR42659">
    <property type="entry name" value="XANTHINE DEHYDROGENASE SUBUNIT C-RELATED"/>
    <property type="match status" value="1"/>
</dbReference>
<dbReference type="InterPro" id="IPR036318">
    <property type="entry name" value="FAD-bd_PCMH-like_sf"/>
</dbReference>
<dbReference type="PROSITE" id="PS51387">
    <property type="entry name" value="FAD_PCMH"/>
    <property type="match status" value="1"/>
</dbReference>
<proteinExistence type="predicted"/>
<dbReference type="InterPro" id="IPR002346">
    <property type="entry name" value="Mopterin_DH_FAD-bd"/>
</dbReference>
<dbReference type="InterPro" id="IPR036683">
    <property type="entry name" value="CO_DH_flav_C_dom_sf"/>
</dbReference>
<dbReference type="Gene3D" id="3.30.390.50">
    <property type="entry name" value="CO dehydrogenase flavoprotein, C-terminal domain"/>
    <property type="match status" value="1"/>
</dbReference>
<evidence type="ECO:0000313" key="6">
    <source>
        <dbReference type="EMBL" id="CAB5054019.1"/>
    </source>
</evidence>
<dbReference type="InterPro" id="IPR051312">
    <property type="entry name" value="Diverse_Substr_Oxidored"/>
</dbReference>
<dbReference type="SMART" id="SM01092">
    <property type="entry name" value="CO_deh_flav_C"/>
    <property type="match status" value="1"/>
</dbReference>
<dbReference type="PANTHER" id="PTHR42659:SF2">
    <property type="entry name" value="XANTHINE DEHYDROGENASE SUBUNIT C-RELATED"/>
    <property type="match status" value="1"/>
</dbReference>
<feature type="domain" description="FAD-binding PCMH-type" evidence="4">
    <location>
        <begin position="1"/>
        <end position="177"/>
    </location>
</feature>
<sequence length="274" mass="28831">MIPAPFDYKRASSAAEAISLVSEYGEDAKFLAGGHSLLPLMKLRLAQPAVLIDIARIEDLSYIRDAGNHIAIGALTRHMDVEKSPILAEHVPLLSFAASHVGDPQVRHRGTIGGSIAHADSASDLPATTLALGATYVVQGPNGTREIAAADFYKGFLESALAPDEMLTEIRVPKMNGATWGFQKFNRRAQDWAIVGVAAWKRGTESGVGLVNMGSVPVLATSVAKAIAGGASIGDAAKLAGAEAEPQSDLNASAQYRVHLAEVLVRRALESTSK</sequence>
<dbReference type="SUPFAM" id="SSF55447">
    <property type="entry name" value="CO dehydrogenase flavoprotein C-terminal domain-like"/>
    <property type="match status" value="1"/>
</dbReference>
<dbReference type="Pfam" id="PF03450">
    <property type="entry name" value="CO_deh_flav_C"/>
    <property type="match status" value="1"/>
</dbReference>
<dbReference type="Gene3D" id="3.30.43.10">
    <property type="entry name" value="Uridine Diphospho-n-acetylenolpyruvylglucosamine Reductase, domain 2"/>
    <property type="match status" value="1"/>
</dbReference>
<evidence type="ECO:0000256" key="3">
    <source>
        <dbReference type="ARBA" id="ARBA00023002"/>
    </source>
</evidence>
<accession>A0A6J6AF46</accession>
<name>A0A6J6AF46_9ZZZZ</name>
<dbReference type="Pfam" id="PF00941">
    <property type="entry name" value="FAD_binding_5"/>
    <property type="match status" value="1"/>
</dbReference>
<organism evidence="5">
    <name type="scientific">freshwater metagenome</name>
    <dbReference type="NCBI Taxonomy" id="449393"/>
    <lineage>
        <taxon>unclassified sequences</taxon>
        <taxon>metagenomes</taxon>
        <taxon>ecological metagenomes</taxon>
    </lineage>
</organism>
<dbReference type="GO" id="GO:0071949">
    <property type="term" value="F:FAD binding"/>
    <property type="evidence" value="ECO:0007669"/>
    <property type="project" value="InterPro"/>
</dbReference>
<evidence type="ECO:0000259" key="4">
    <source>
        <dbReference type="PROSITE" id="PS51387"/>
    </source>
</evidence>
<evidence type="ECO:0000256" key="1">
    <source>
        <dbReference type="ARBA" id="ARBA00022630"/>
    </source>
</evidence>
<dbReference type="InterPro" id="IPR005107">
    <property type="entry name" value="CO_DH_flav_C"/>
</dbReference>
<reference evidence="5" key="1">
    <citation type="submission" date="2020-05" db="EMBL/GenBank/DDBJ databases">
        <authorList>
            <person name="Chiriac C."/>
            <person name="Salcher M."/>
            <person name="Ghai R."/>
            <person name="Kavagutti S V."/>
        </authorList>
    </citation>
    <scope>NUCLEOTIDE SEQUENCE</scope>
</reference>
<dbReference type="FunFam" id="3.30.465.10:FF:000017">
    <property type="entry name" value="Xanthine dehydrogenase, FAD binding subunit"/>
    <property type="match status" value="1"/>
</dbReference>
<dbReference type="SUPFAM" id="SSF56176">
    <property type="entry name" value="FAD-binding/transporter-associated domain-like"/>
    <property type="match status" value="1"/>
</dbReference>
<dbReference type="AlphaFoldDB" id="A0A6J6AF46"/>
<dbReference type="GO" id="GO:0016491">
    <property type="term" value="F:oxidoreductase activity"/>
    <property type="evidence" value="ECO:0007669"/>
    <property type="project" value="UniProtKB-KW"/>
</dbReference>
<dbReference type="InterPro" id="IPR016167">
    <property type="entry name" value="FAD-bd_PCMH_sub1"/>
</dbReference>
<dbReference type="Gene3D" id="3.30.465.10">
    <property type="match status" value="1"/>
</dbReference>
<gene>
    <name evidence="5" type="ORF">UFOPK4179_00289</name>
    <name evidence="6" type="ORF">UFOPK4293_01232</name>
</gene>
<dbReference type="EMBL" id="CAETWZ010000015">
    <property type="protein sequence ID" value="CAB4367506.1"/>
    <property type="molecule type" value="Genomic_DNA"/>
</dbReference>
<keyword evidence="3" id="KW-0560">Oxidoreductase</keyword>
<keyword evidence="2" id="KW-0274">FAD</keyword>